<dbReference type="AlphaFoldDB" id="A0A3G2S5E5"/>
<gene>
    <name evidence="1" type="ORF">DNF11_2315</name>
</gene>
<protein>
    <submittedName>
        <fullName evidence="1">HAD phosphoserine phosphatase-like hydrolase, family IB</fullName>
    </submittedName>
</protein>
<name>A0A3G2S5E5_MALR7</name>
<proteinExistence type="predicted"/>
<organism evidence="1 2">
    <name type="scientific">Malassezia restricta (strain ATCC 96810 / NBRC 103918 / CBS 7877)</name>
    <name type="common">Seborrheic dermatitis infection agent</name>
    <dbReference type="NCBI Taxonomy" id="425264"/>
    <lineage>
        <taxon>Eukaryota</taxon>
        <taxon>Fungi</taxon>
        <taxon>Dikarya</taxon>
        <taxon>Basidiomycota</taxon>
        <taxon>Ustilaginomycotina</taxon>
        <taxon>Malasseziomycetes</taxon>
        <taxon>Malasseziales</taxon>
        <taxon>Malasseziaceae</taxon>
        <taxon>Malassezia</taxon>
    </lineage>
</organism>
<dbReference type="STRING" id="425264.A0A3G2S5E5"/>
<reference evidence="1 2" key="1">
    <citation type="submission" date="2018-10" db="EMBL/GenBank/DDBJ databases">
        <title>Complete genome sequence of Malassezia restricta CBS 7877.</title>
        <authorList>
            <person name="Morand S.C."/>
            <person name="Bertignac M."/>
            <person name="Iltis A."/>
            <person name="Kolder I."/>
            <person name="Pirovano W."/>
            <person name="Jourdain R."/>
            <person name="Clavaud C."/>
        </authorList>
    </citation>
    <scope>NUCLEOTIDE SEQUENCE [LARGE SCALE GENOMIC DNA]</scope>
    <source>
        <strain evidence="1 2">CBS 7877</strain>
    </source>
</reference>
<evidence type="ECO:0000313" key="1">
    <source>
        <dbReference type="EMBL" id="AYO43265.1"/>
    </source>
</evidence>
<dbReference type="Proteomes" id="UP000269793">
    <property type="component" value="Chromosome IV"/>
</dbReference>
<dbReference type="Pfam" id="PF12710">
    <property type="entry name" value="HAD"/>
    <property type="match status" value="1"/>
</dbReference>
<dbReference type="OrthoDB" id="10255128at2759"/>
<dbReference type="PANTHER" id="PTHR28181">
    <property type="entry name" value="UPF0655 PROTEIN YCR015C"/>
    <property type="match status" value="1"/>
</dbReference>
<dbReference type="Gene3D" id="3.40.50.1000">
    <property type="entry name" value="HAD superfamily/HAD-like"/>
    <property type="match status" value="1"/>
</dbReference>
<dbReference type="VEuPathDB" id="FungiDB:DNF11_2315"/>
<keyword evidence="1" id="KW-0378">Hydrolase</keyword>
<dbReference type="PANTHER" id="PTHR28181:SF1">
    <property type="entry name" value="COLD TOLERANCE PROTEIN 1"/>
    <property type="match status" value="1"/>
</dbReference>
<dbReference type="InterPro" id="IPR050849">
    <property type="entry name" value="HAD-like_hydrolase_phosphatase"/>
</dbReference>
<dbReference type="InterPro" id="IPR023214">
    <property type="entry name" value="HAD_sf"/>
</dbReference>
<dbReference type="GO" id="GO:0016787">
    <property type="term" value="F:hydrolase activity"/>
    <property type="evidence" value="ECO:0007669"/>
    <property type="project" value="UniProtKB-KW"/>
</dbReference>
<accession>A0A3G2S5E5</accession>
<dbReference type="SUPFAM" id="SSF56784">
    <property type="entry name" value="HAD-like"/>
    <property type="match status" value="1"/>
</dbReference>
<keyword evidence="2" id="KW-1185">Reference proteome</keyword>
<evidence type="ECO:0000313" key="2">
    <source>
        <dbReference type="Proteomes" id="UP000269793"/>
    </source>
</evidence>
<dbReference type="InterPro" id="IPR036412">
    <property type="entry name" value="HAD-like_sf"/>
</dbReference>
<dbReference type="EMBL" id="CP033151">
    <property type="protein sequence ID" value="AYO43265.1"/>
    <property type="molecule type" value="Genomic_DNA"/>
</dbReference>
<sequence length="283" mass="32152">MTSRRLLLLLDWDGTITQHDTLNLIAPALNEVKSDSPDFSVYQDEYMRDYTEFKTMFGQITNREQMYDYLRSIRMVEERSLNRINCLFEGTNDAQRRSRIGKICYRKGWAAMQYWMAQRVASHTLAAYIVSVNWSRTFISDALKACAEQNGVEQVISYVYANELVTKPGSDECTGLIQGPGQRERILTGPDKVKMCEAIASKSAYDTSVYVGDSTTDIPCLLWADMGILIGSGDQVRDMLHQAGMDSVLHTIDSWKQLDVMQQRASIVCASDWYAVCDLLQLQ</sequence>